<dbReference type="NCBIfam" id="NF033831">
    <property type="entry name" value="sce7725_fam"/>
    <property type="match status" value="1"/>
</dbReference>
<dbReference type="EMBL" id="LT629692">
    <property type="protein sequence ID" value="SDG85224.1"/>
    <property type="molecule type" value="Genomic_DNA"/>
</dbReference>
<keyword evidence="2" id="KW-1185">Reference proteome</keyword>
<organism evidence="1 2">
    <name type="scientific">Microbacterium pygmaeum</name>
    <dbReference type="NCBI Taxonomy" id="370764"/>
    <lineage>
        <taxon>Bacteria</taxon>
        <taxon>Bacillati</taxon>
        <taxon>Actinomycetota</taxon>
        <taxon>Actinomycetes</taxon>
        <taxon>Micrococcales</taxon>
        <taxon>Microbacteriaceae</taxon>
        <taxon>Microbacterium</taxon>
    </lineage>
</organism>
<dbReference type="OrthoDB" id="8910160at2"/>
<proteinExistence type="predicted"/>
<evidence type="ECO:0000313" key="1">
    <source>
        <dbReference type="EMBL" id="SDG85224.1"/>
    </source>
</evidence>
<reference evidence="1 2" key="1">
    <citation type="submission" date="2016-10" db="EMBL/GenBank/DDBJ databases">
        <authorList>
            <person name="de Groot N.N."/>
        </authorList>
    </citation>
    <scope>NUCLEOTIDE SEQUENCE [LARGE SCALE GENOMIC DNA]</scope>
    <source>
        <strain evidence="1 2">DSM 23142</strain>
    </source>
</reference>
<dbReference type="RefSeq" id="WP_091488190.1">
    <property type="nucleotide sequence ID" value="NZ_LT629692.1"/>
</dbReference>
<name>A0A1G7XLZ3_9MICO</name>
<dbReference type="AlphaFoldDB" id="A0A1G7XLZ3"/>
<gene>
    <name evidence="1" type="ORF">SAMN04489810_1470</name>
</gene>
<dbReference type="InterPro" id="IPR047727">
    <property type="entry name" value="Sce7725-like"/>
</dbReference>
<protein>
    <recommendedName>
        <fullName evidence="3">Sce7725 family protein</fullName>
    </recommendedName>
</protein>
<evidence type="ECO:0000313" key="2">
    <source>
        <dbReference type="Proteomes" id="UP000199009"/>
    </source>
</evidence>
<accession>A0A1G7XLZ3</accession>
<dbReference type="STRING" id="370764.SAMN04489810_1470"/>
<dbReference type="Proteomes" id="UP000199009">
    <property type="component" value="Chromosome I"/>
</dbReference>
<sequence>MYYPYLRGKQFELLALKELSPLLGQRQNVTPIIEPVRAPEGGLTRCLQALSDNDLGYALIVNPSAGELRAEVMPEAIASYVRTNGLPGVSALGVLVDETTDITATLRAYEARYGSSFPLMLVHNGLSAELEALRLGTDHLNRTFDVVDFGVRKAYFRAFRNDQILLHDCFERAERNSDYLDRGETDFSDDHLFYADEGWAGFGDYLTIGSGYVDGGFTPRAVAIHWTYEPVVDGIIKIRHFTSENNGDIANVGGKFLEAAEKLVAFLDQQGIHTVASEVMRQHYADSTYPGLGIVKKLSIQNHLELISSILAR</sequence>
<evidence type="ECO:0008006" key="3">
    <source>
        <dbReference type="Google" id="ProtNLM"/>
    </source>
</evidence>